<evidence type="ECO:0000256" key="5">
    <source>
        <dbReference type="ARBA" id="ARBA00022747"/>
    </source>
</evidence>
<evidence type="ECO:0000256" key="2">
    <source>
        <dbReference type="ARBA" id="ARBA00022603"/>
    </source>
</evidence>
<evidence type="ECO:0000256" key="1">
    <source>
        <dbReference type="ARBA" id="ARBA00006594"/>
    </source>
</evidence>
<evidence type="ECO:0000256" key="4">
    <source>
        <dbReference type="ARBA" id="ARBA00022691"/>
    </source>
</evidence>
<dbReference type="PIRSF" id="PIRSF015855">
    <property type="entry name" value="TypeIII_Mtase_mKpnI"/>
    <property type="match status" value="1"/>
</dbReference>
<feature type="domain" description="DNA methylase N-4/N-6" evidence="6">
    <location>
        <begin position="69"/>
        <end position="407"/>
    </location>
</feature>
<dbReference type="PROSITE" id="PS00092">
    <property type="entry name" value="N6_MTASE"/>
    <property type="match status" value="1"/>
</dbReference>
<accession>A0ABV1ESV3</accession>
<dbReference type="EMBL" id="JBBMFN010000001">
    <property type="protein sequence ID" value="MEQ2464169.1"/>
    <property type="molecule type" value="Genomic_DNA"/>
</dbReference>
<evidence type="ECO:0000313" key="8">
    <source>
        <dbReference type="Proteomes" id="UP001465426"/>
    </source>
</evidence>
<dbReference type="SUPFAM" id="SSF53335">
    <property type="entry name" value="S-adenosyl-L-methionine-dependent methyltransferases"/>
    <property type="match status" value="1"/>
</dbReference>
<dbReference type="GO" id="GO:0008168">
    <property type="term" value="F:methyltransferase activity"/>
    <property type="evidence" value="ECO:0007669"/>
    <property type="project" value="UniProtKB-KW"/>
</dbReference>
<dbReference type="PRINTS" id="PR00506">
    <property type="entry name" value="D21N6MTFRASE"/>
</dbReference>
<dbReference type="Gene3D" id="3.40.50.150">
    <property type="entry name" value="Vaccinia Virus protein VP39"/>
    <property type="match status" value="1"/>
</dbReference>
<dbReference type="InterPro" id="IPR002941">
    <property type="entry name" value="DNA_methylase_N4/N6"/>
</dbReference>
<gene>
    <name evidence="7" type="ORF">WMO63_00630</name>
</gene>
<evidence type="ECO:0000313" key="7">
    <source>
        <dbReference type="EMBL" id="MEQ2464169.1"/>
    </source>
</evidence>
<organism evidence="7 8">
    <name type="scientific">Niallia hominis</name>
    <dbReference type="NCBI Taxonomy" id="3133173"/>
    <lineage>
        <taxon>Bacteria</taxon>
        <taxon>Bacillati</taxon>
        <taxon>Bacillota</taxon>
        <taxon>Bacilli</taxon>
        <taxon>Bacillales</taxon>
        <taxon>Bacillaceae</taxon>
        <taxon>Niallia</taxon>
    </lineage>
</organism>
<dbReference type="InterPro" id="IPR002052">
    <property type="entry name" value="DNA_methylase_N6_adenine_CS"/>
</dbReference>
<comment type="similarity">
    <text evidence="1">Belongs to the N(4)/N(6)-methyltransferase family.</text>
</comment>
<keyword evidence="4" id="KW-0949">S-adenosyl-L-methionine</keyword>
<keyword evidence="5" id="KW-0680">Restriction system</keyword>
<dbReference type="Proteomes" id="UP001465426">
    <property type="component" value="Unassembled WGS sequence"/>
</dbReference>
<dbReference type="InterPro" id="IPR029063">
    <property type="entry name" value="SAM-dependent_MTases_sf"/>
</dbReference>
<evidence type="ECO:0000259" key="6">
    <source>
        <dbReference type="Pfam" id="PF01555"/>
    </source>
</evidence>
<protein>
    <submittedName>
        <fullName evidence="7">Site-specific DNA-methyltransferase</fullName>
        <ecNumber evidence="7">2.1.1.-</ecNumber>
    </submittedName>
</protein>
<dbReference type="EC" id="2.1.1.-" evidence="7"/>
<keyword evidence="2 7" id="KW-0489">Methyltransferase</keyword>
<name>A0ABV1ESV3_9BACI</name>
<reference evidence="7 8" key="1">
    <citation type="submission" date="2024-03" db="EMBL/GenBank/DDBJ databases">
        <title>Human intestinal bacterial collection.</title>
        <authorList>
            <person name="Pauvert C."/>
            <person name="Hitch T.C.A."/>
            <person name="Clavel T."/>
        </authorList>
    </citation>
    <scope>NUCLEOTIDE SEQUENCE [LARGE SCALE GENOMIC DNA]</scope>
    <source>
        <strain evidence="7 8">CLA-SR-H024</strain>
    </source>
</reference>
<dbReference type="RefSeq" id="WP_349204051.1">
    <property type="nucleotide sequence ID" value="NZ_JBBMFN010000001.1"/>
</dbReference>
<keyword evidence="3 7" id="KW-0808">Transferase</keyword>
<proteinExistence type="inferred from homology"/>
<keyword evidence="8" id="KW-1185">Reference proteome</keyword>
<dbReference type="Pfam" id="PF01555">
    <property type="entry name" value="N6_N4_Mtase"/>
    <property type="match status" value="1"/>
</dbReference>
<evidence type="ECO:0000256" key="3">
    <source>
        <dbReference type="ARBA" id="ARBA00022679"/>
    </source>
</evidence>
<dbReference type="InterPro" id="IPR002295">
    <property type="entry name" value="N4/N6-MTase_EcoPI_Mod-like"/>
</dbReference>
<dbReference type="GO" id="GO:0032259">
    <property type="term" value="P:methylation"/>
    <property type="evidence" value="ECO:0007669"/>
    <property type="project" value="UniProtKB-KW"/>
</dbReference>
<sequence>MGSKTRLQLTWIGKDEKLNLEPRILLEDKEQLYHAERRYSENDPFDNKLIFGDNLLALKALEQEYTGQIKCIYIDPPYNTGSAFEYYDDGLEHSMWLKLMKDRLQILHKLLKDDGMLFVHLDDSEQAYLKVILDEIFGRSNFVAQITYERSSVGGIGQGGVVVNTGEYILIYKKKELNLNEISSYKPIDLKTMKRYNKIMKSYGERTLIEEFISKSNGESVKIYKHIDYEVESFSFRNYKENQNEIDIKYGKEFNNLFRTFLIQKENSFQQDLISKMDKGNLYSVEYIPSRGKNKDKLTNLYYLNNELVGWLKDSAFLQDGMVMKSSKITNIWKHEEIPKADLPNEGGVSFPRGKKPEQLLKRIIEWSTNEGDIVLDSFGGSGTTAAVAHKLKRRWITIELGEQCYTHIIPRMKQVIDGTDQTGISKAVNWKGGGGFRFYKLAPSLLVKDKYENWIISKEYNPEMLSEAMCKLEGFKYTPDKDVYWKHGSSTENDYIYVTTQFVNQQIADDISDQMADEETLLICCKAFNVNQDDFPNISFKKIPQMVLDKCEFGRDDYSLNVSELPIDKKEDEQMMLFDLGDDGE</sequence>
<comment type="caution">
    <text evidence="7">The sequence shown here is derived from an EMBL/GenBank/DDBJ whole genome shotgun (WGS) entry which is preliminary data.</text>
</comment>